<keyword evidence="1" id="KW-0472">Membrane</keyword>
<feature type="transmembrane region" description="Helical" evidence="1">
    <location>
        <begin position="145"/>
        <end position="170"/>
    </location>
</feature>
<sequence>MTKIKTISSKLGLSAFALVFALGFGFGGAEVGVLPMARMVTGWWRAQSLVAVPARIEKLELKRHDGESTTWQVQGEFVYQYQGKEFRSHRINIGGDSIDNIGSYQKDRYAELQRAQTGGQNINLWVDPQQPEFAVVDRQIRLQRLLFLIPFAFLFPAVALVACWFLWVIWRKPVLDENRGDDLVWVQVLNPSPQRGLLKPEPSGALAAGLFAVVWNMLTLPLVLLALSDGGFGMRWLLLVFPLAGVLITYYAVRQAYLNWLVGKTALSTAQLLAVGISEARVRLHFFIPLGQRMRTPSMSYDAHISIECLYEDSRGEDTDTRTLWSESLPVITVAHAASCLDTSVNLPDNLPASTAWDGDSGKARQKVIWKLRIKILNHTLEFNLPVSHGVGQVPSPLMLAEMIRAPQRP</sequence>
<dbReference type="Pfam" id="PF12158">
    <property type="entry name" value="DUF3592"/>
    <property type="match status" value="1"/>
</dbReference>
<keyword evidence="1" id="KW-0812">Transmembrane</keyword>
<evidence type="ECO:0000256" key="1">
    <source>
        <dbReference type="SAM" id="Phobius"/>
    </source>
</evidence>
<dbReference type="EMBL" id="JACOGF010000004">
    <property type="protein sequence ID" value="MBC3917832.1"/>
    <property type="molecule type" value="Genomic_DNA"/>
</dbReference>
<feature type="transmembrane region" description="Helical" evidence="1">
    <location>
        <begin position="205"/>
        <end position="227"/>
    </location>
</feature>
<keyword evidence="1" id="KW-1133">Transmembrane helix</keyword>
<gene>
    <name evidence="3" type="ORF">H8L32_10140</name>
</gene>
<reference evidence="3 4" key="1">
    <citation type="submission" date="2020-08" db="EMBL/GenBank/DDBJ databases">
        <title>Novel species isolated from subtropical streams in China.</title>
        <authorList>
            <person name="Lu H."/>
        </authorList>
    </citation>
    <scope>NUCLEOTIDE SEQUENCE [LARGE SCALE GENOMIC DNA]</scope>
    <source>
        <strain evidence="3 4">CY18W</strain>
    </source>
</reference>
<proteinExistence type="predicted"/>
<dbReference type="RefSeq" id="WP_186947067.1">
    <property type="nucleotide sequence ID" value="NZ_JACOGF010000004.1"/>
</dbReference>
<feature type="transmembrane region" description="Helical" evidence="1">
    <location>
        <begin position="233"/>
        <end position="253"/>
    </location>
</feature>
<feature type="domain" description="DUF3592" evidence="2">
    <location>
        <begin position="53"/>
        <end position="140"/>
    </location>
</feature>
<comment type="caution">
    <text evidence="3">The sequence shown here is derived from an EMBL/GenBank/DDBJ whole genome shotgun (WGS) entry which is preliminary data.</text>
</comment>
<evidence type="ECO:0000259" key="2">
    <source>
        <dbReference type="Pfam" id="PF12158"/>
    </source>
</evidence>
<protein>
    <submittedName>
        <fullName evidence="3">DUF3592 domain-containing protein</fullName>
    </submittedName>
</protein>
<keyword evidence="4" id="KW-1185">Reference proteome</keyword>
<dbReference type="InterPro" id="IPR021994">
    <property type="entry name" value="DUF3592"/>
</dbReference>
<name>A0ABR6ZPP6_9BURK</name>
<organism evidence="3 4">
    <name type="scientific">Undibacterium hunanense</name>
    <dbReference type="NCBI Taxonomy" id="2762292"/>
    <lineage>
        <taxon>Bacteria</taxon>
        <taxon>Pseudomonadati</taxon>
        <taxon>Pseudomonadota</taxon>
        <taxon>Betaproteobacteria</taxon>
        <taxon>Burkholderiales</taxon>
        <taxon>Oxalobacteraceae</taxon>
        <taxon>Undibacterium</taxon>
    </lineage>
</organism>
<evidence type="ECO:0000313" key="4">
    <source>
        <dbReference type="Proteomes" id="UP000650424"/>
    </source>
</evidence>
<accession>A0ABR6ZPP6</accession>
<evidence type="ECO:0000313" key="3">
    <source>
        <dbReference type="EMBL" id="MBC3917832.1"/>
    </source>
</evidence>
<dbReference type="Proteomes" id="UP000650424">
    <property type="component" value="Unassembled WGS sequence"/>
</dbReference>